<evidence type="ECO:0000256" key="11">
    <source>
        <dbReference type="ARBA" id="ARBA00023316"/>
    </source>
</evidence>
<keyword evidence="6" id="KW-0808">Transferase</keyword>
<feature type="region of interest" description="Disordered" evidence="14">
    <location>
        <begin position="730"/>
        <end position="813"/>
    </location>
</feature>
<keyword evidence="7" id="KW-0378">Hydrolase</keyword>
<evidence type="ECO:0000256" key="12">
    <source>
        <dbReference type="ARBA" id="ARBA00034000"/>
    </source>
</evidence>
<keyword evidence="18" id="KW-1185">Reference proteome</keyword>
<dbReference type="GO" id="GO:0008658">
    <property type="term" value="F:penicillin binding"/>
    <property type="evidence" value="ECO:0007669"/>
    <property type="project" value="InterPro"/>
</dbReference>
<evidence type="ECO:0000256" key="13">
    <source>
        <dbReference type="ARBA" id="ARBA00049902"/>
    </source>
</evidence>
<dbReference type="Pfam" id="PF00905">
    <property type="entry name" value="Transpeptidase"/>
    <property type="match status" value="1"/>
</dbReference>
<dbReference type="Gene3D" id="3.40.710.10">
    <property type="entry name" value="DD-peptidase/beta-lactamase superfamily"/>
    <property type="match status" value="1"/>
</dbReference>
<comment type="catalytic activity">
    <reaction evidence="12">
        <text>Preferential cleavage: (Ac)2-L-Lys-D-Ala-|-D-Ala. Also transpeptidation of peptidyl-alanyl moieties that are N-acyl substituents of D-alanine.</text>
        <dbReference type="EC" id="3.4.16.4"/>
    </reaction>
</comment>
<dbReference type="PANTHER" id="PTHR32282">
    <property type="entry name" value="BINDING PROTEIN TRANSPEPTIDASE, PUTATIVE-RELATED"/>
    <property type="match status" value="1"/>
</dbReference>
<keyword evidence="4" id="KW-0645">Protease</keyword>
<dbReference type="AlphaFoldDB" id="M7MVC9"/>
<evidence type="ECO:0000259" key="16">
    <source>
        <dbReference type="Pfam" id="PF00912"/>
    </source>
</evidence>
<accession>M7MVC9</accession>
<evidence type="ECO:0000313" key="17">
    <source>
        <dbReference type="EMBL" id="EMQ98870.1"/>
    </source>
</evidence>
<organism evidence="17 18">
    <name type="scientific">Paeniglutamicibacter gangotriensis Lz1y</name>
    <dbReference type="NCBI Taxonomy" id="1276920"/>
    <lineage>
        <taxon>Bacteria</taxon>
        <taxon>Bacillati</taxon>
        <taxon>Actinomycetota</taxon>
        <taxon>Actinomycetes</taxon>
        <taxon>Micrococcales</taxon>
        <taxon>Micrococcaceae</taxon>
        <taxon>Paeniglutamicibacter</taxon>
    </lineage>
</organism>
<keyword evidence="9" id="KW-0573">Peptidoglycan synthesis</keyword>
<evidence type="ECO:0000256" key="8">
    <source>
        <dbReference type="ARBA" id="ARBA00022960"/>
    </source>
</evidence>
<evidence type="ECO:0000256" key="5">
    <source>
        <dbReference type="ARBA" id="ARBA00022676"/>
    </source>
</evidence>
<dbReference type="InterPro" id="IPR050396">
    <property type="entry name" value="Glycosyltr_51/Transpeptidase"/>
</dbReference>
<keyword evidence="8" id="KW-0133">Cell shape</keyword>
<dbReference type="FunFam" id="1.10.3810.10:FF:000001">
    <property type="entry name" value="Penicillin-binding protein 1A"/>
    <property type="match status" value="1"/>
</dbReference>
<evidence type="ECO:0000256" key="4">
    <source>
        <dbReference type="ARBA" id="ARBA00022670"/>
    </source>
</evidence>
<evidence type="ECO:0000259" key="15">
    <source>
        <dbReference type="Pfam" id="PF00905"/>
    </source>
</evidence>
<proteinExistence type="inferred from homology"/>
<dbReference type="GO" id="GO:0009252">
    <property type="term" value="P:peptidoglycan biosynthetic process"/>
    <property type="evidence" value="ECO:0007669"/>
    <property type="project" value="UniProtKB-KW"/>
</dbReference>
<keyword evidence="3" id="KW-0121">Carboxypeptidase</keyword>
<dbReference type="GO" id="GO:0008360">
    <property type="term" value="P:regulation of cell shape"/>
    <property type="evidence" value="ECO:0007669"/>
    <property type="project" value="UniProtKB-KW"/>
</dbReference>
<dbReference type="InterPro" id="IPR012338">
    <property type="entry name" value="Beta-lactam/transpept-like"/>
</dbReference>
<reference evidence="17 18" key="1">
    <citation type="journal article" date="2013" name="Genome Announc.">
        <title>Draft Genome Sequence of Arthrobacter gangotriensis Strain Lz1yT, Isolated from a Penguin Rookery Soil Sample Collected in Antarctica, near the Indian Station Dakshin Gangotri.</title>
        <authorList>
            <person name="Shivaji S."/>
            <person name="Ara S."/>
            <person name="Bandi S."/>
            <person name="Singh A."/>
            <person name="Kumar Pinnaka A."/>
        </authorList>
    </citation>
    <scope>NUCLEOTIDE SEQUENCE [LARGE SCALE GENOMIC DNA]</scope>
    <source>
        <strain evidence="17 18">Lz1y</strain>
    </source>
</reference>
<dbReference type="STRING" id="1276920.ADIAG_01628"/>
<evidence type="ECO:0000256" key="1">
    <source>
        <dbReference type="ARBA" id="ARBA00007090"/>
    </source>
</evidence>
<dbReference type="InterPro" id="IPR001460">
    <property type="entry name" value="PCN-bd_Tpept"/>
</dbReference>
<dbReference type="Proteomes" id="UP000012015">
    <property type="component" value="Unassembled WGS sequence"/>
</dbReference>
<dbReference type="Pfam" id="PF00912">
    <property type="entry name" value="Transgly"/>
    <property type="match status" value="1"/>
</dbReference>
<feature type="compositionally biased region" description="Basic and acidic residues" evidence="14">
    <location>
        <begin position="745"/>
        <end position="799"/>
    </location>
</feature>
<dbReference type="GO" id="GO:0008955">
    <property type="term" value="F:peptidoglycan glycosyltransferase activity"/>
    <property type="evidence" value="ECO:0007669"/>
    <property type="project" value="UniProtKB-EC"/>
</dbReference>
<dbReference type="PANTHER" id="PTHR32282:SF33">
    <property type="entry name" value="PEPTIDOGLYCAN GLYCOSYLTRANSFERASE"/>
    <property type="match status" value="1"/>
</dbReference>
<gene>
    <name evidence="17" type="primary">ywhE</name>
    <name evidence="17" type="ORF">ADIAG_01628</name>
</gene>
<dbReference type="GO" id="GO:0006508">
    <property type="term" value="P:proteolysis"/>
    <property type="evidence" value="ECO:0007669"/>
    <property type="project" value="UniProtKB-KW"/>
</dbReference>
<dbReference type="PATRIC" id="fig|1276920.7.peg.1626"/>
<comment type="caution">
    <text evidence="17">The sequence shown here is derived from an EMBL/GenBank/DDBJ whole genome shotgun (WGS) entry which is preliminary data.</text>
</comment>
<dbReference type="EMBL" id="AOCK01000004">
    <property type="protein sequence ID" value="EMQ98870.1"/>
    <property type="molecule type" value="Genomic_DNA"/>
</dbReference>
<name>M7MVC9_9MICC</name>
<sequence>MSGNVAYSHVVITDTLARPCKLVGMAAKKSPFFDTATTLGKIVAFFGVSALCGVLAAGLMVPVASLAGSGATAGAEVFNALPASFKGEPIGQPSKIQASDGTTIATFYSENRQPVKLDEISPIMRKAIVAIEDERFYEHNGVDIRGIARAAVHNFTSSSQQGASTLTQQYVNNLLINADSVNGVDRSQMTISGSKDIADKAREAKLAISIEKEMTKDEILEGYLNLVLFSGRNYGIQAAAQRFYSIDAKDLNLQQSAMLAGMVQLPNAYNPETSPERSLKRRNTVLAAMLRTGAIDKKAYDKAVKSKLDPKPHHVKSGCIAADDAAYFCDYVTQLITTNAAYGKTKKDRENLLYRGGLTIKTTLDTKLNKKAAKDARKAIDPKANEDVFASLVSVEPKNGNIVTMAQNTTYAPKAEGKNGNTMYNFAVERSLGGAGGFQGGSTMKPYTTMAWLESGHHMYDKVNAATDKYPESFKWKASCLPRGYAVATGGWPVNNASAGFKRTMTADIGLYWSINTATVKEASMLDLCDISQAASRLGVVDQDNYKDLKTGEKTTVAQPISPSDPSFILGSANITPLAQASAFSTWANRGERCEPRALTSVTDATGNKYKVPPVSCEQVMSSQVAADMNGTMKKIATNRVSKGRVSGPIAGKTGTNNYASSTWFVGYSTGISTAAWVGRLEGKAGEKKNEMHGATINGKRAPWMVDSSTYAAPLWVDFMEEAVTEFERNSFGQAKSAPKPPPKPKSESKDDDKDSESSKPSKSSDSKSNDSKSNDSKSNDSKSDKSKDSSKDKSKGKSENNSSKPSKPKKDD</sequence>
<dbReference type="Gene3D" id="1.10.3810.10">
    <property type="entry name" value="Biosynthetic peptidoglycan transglycosylase-like"/>
    <property type="match status" value="1"/>
</dbReference>
<evidence type="ECO:0000256" key="10">
    <source>
        <dbReference type="ARBA" id="ARBA00023268"/>
    </source>
</evidence>
<keyword evidence="10" id="KW-0511">Multifunctional enzyme</keyword>
<feature type="domain" description="Penicillin-binding protein transpeptidase" evidence="15">
    <location>
        <begin position="391"/>
        <end position="670"/>
    </location>
</feature>
<evidence type="ECO:0000256" key="14">
    <source>
        <dbReference type="SAM" id="MobiDB-lite"/>
    </source>
</evidence>
<dbReference type="eggNOG" id="COG0744">
    <property type="taxonomic scope" value="Bacteria"/>
</dbReference>
<evidence type="ECO:0000256" key="7">
    <source>
        <dbReference type="ARBA" id="ARBA00022801"/>
    </source>
</evidence>
<evidence type="ECO:0000256" key="9">
    <source>
        <dbReference type="ARBA" id="ARBA00022984"/>
    </source>
</evidence>
<evidence type="ECO:0000256" key="3">
    <source>
        <dbReference type="ARBA" id="ARBA00022645"/>
    </source>
</evidence>
<protein>
    <submittedName>
        <fullName evidence="17">Penicillin-binding protein</fullName>
    </submittedName>
</protein>
<dbReference type="GO" id="GO:0030288">
    <property type="term" value="C:outer membrane-bounded periplasmic space"/>
    <property type="evidence" value="ECO:0007669"/>
    <property type="project" value="TreeGrafter"/>
</dbReference>
<dbReference type="InterPro" id="IPR036950">
    <property type="entry name" value="PBP_transglycosylase"/>
</dbReference>
<dbReference type="GO" id="GO:0071555">
    <property type="term" value="P:cell wall organization"/>
    <property type="evidence" value="ECO:0007669"/>
    <property type="project" value="UniProtKB-KW"/>
</dbReference>
<comment type="catalytic activity">
    <reaction evidence="13">
        <text>[GlcNAc-(1-&gt;4)-Mur2Ac(oyl-L-Ala-gamma-D-Glu-L-Lys-D-Ala-D-Ala)](n)-di-trans,octa-cis-undecaprenyl diphosphate + beta-D-GlcNAc-(1-&gt;4)-Mur2Ac(oyl-L-Ala-gamma-D-Glu-L-Lys-D-Ala-D-Ala)-di-trans,octa-cis-undecaprenyl diphosphate = [GlcNAc-(1-&gt;4)-Mur2Ac(oyl-L-Ala-gamma-D-Glu-L-Lys-D-Ala-D-Ala)](n+1)-di-trans,octa-cis-undecaprenyl diphosphate + di-trans,octa-cis-undecaprenyl diphosphate + H(+)</text>
        <dbReference type="Rhea" id="RHEA:23708"/>
        <dbReference type="Rhea" id="RHEA-COMP:9602"/>
        <dbReference type="Rhea" id="RHEA-COMP:9603"/>
        <dbReference type="ChEBI" id="CHEBI:15378"/>
        <dbReference type="ChEBI" id="CHEBI:58405"/>
        <dbReference type="ChEBI" id="CHEBI:60033"/>
        <dbReference type="ChEBI" id="CHEBI:78435"/>
        <dbReference type="EC" id="2.4.99.28"/>
    </reaction>
</comment>
<dbReference type="GO" id="GO:0009002">
    <property type="term" value="F:serine-type D-Ala-D-Ala carboxypeptidase activity"/>
    <property type="evidence" value="ECO:0007669"/>
    <property type="project" value="UniProtKB-EC"/>
</dbReference>
<feature type="domain" description="Glycosyl transferase family 51" evidence="16">
    <location>
        <begin position="101"/>
        <end position="289"/>
    </location>
</feature>
<keyword evidence="11" id="KW-0961">Cell wall biogenesis/degradation</keyword>
<dbReference type="SUPFAM" id="SSF56601">
    <property type="entry name" value="beta-lactamase/transpeptidase-like"/>
    <property type="match status" value="1"/>
</dbReference>
<dbReference type="InterPro" id="IPR023346">
    <property type="entry name" value="Lysozyme-like_dom_sf"/>
</dbReference>
<evidence type="ECO:0000256" key="6">
    <source>
        <dbReference type="ARBA" id="ARBA00022679"/>
    </source>
</evidence>
<dbReference type="SUPFAM" id="SSF53955">
    <property type="entry name" value="Lysozyme-like"/>
    <property type="match status" value="1"/>
</dbReference>
<comment type="similarity">
    <text evidence="2">In the N-terminal section; belongs to the glycosyltransferase 51 family.</text>
</comment>
<keyword evidence="5" id="KW-0328">Glycosyltransferase</keyword>
<evidence type="ECO:0000256" key="2">
    <source>
        <dbReference type="ARBA" id="ARBA00007739"/>
    </source>
</evidence>
<dbReference type="InterPro" id="IPR001264">
    <property type="entry name" value="Glyco_trans_51"/>
</dbReference>
<comment type="similarity">
    <text evidence="1">In the C-terminal section; belongs to the transpeptidase family.</text>
</comment>
<evidence type="ECO:0000313" key="18">
    <source>
        <dbReference type="Proteomes" id="UP000012015"/>
    </source>
</evidence>